<keyword evidence="17" id="KW-1185">Reference proteome</keyword>
<evidence type="ECO:0000256" key="5">
    <source>
        <dbReference type="ARBA" id="ARBA00022692"/>
    </source>
</evidence>
<feature type="domain" description="TonB-dependent receptor-like beta-barrel" evidence="14">
    <location>
        <begin position="257"/>
        <end position="675"/>
    </location>
</feature>
<evidence type="ECO:0000256" key="13">
    <source>
        <dbReference type="SAM" id="MobiDB-lite"/>
    </source>
</evidence>
<comment type="caution">
    <text evidence="16">The sequence shown here is derived from an EMBL/GenBank/DDBJ whole genome shotgun (WGS) entry which is preliminary data.</text>
</comment>
<dbReference type="Proteomes" id="UP000697927">
    <property type="component" value="Unassembled WGS sequence"/>
</dbReference>
<keyword evidence="10 11" id="KW-0998">Cell outer membrane</keyword>
<dbReference type="CDD" id="cd01347">
    <property type="entry name" value="ligand_gated_channel"/>
    <property type="match status" value="1"/>
</dbReference>
<evidence type="ECO:0000256" key="9">
    <source>
        <dbReference type="ARBA" id="ARBA00023170"/>
    </source>
</evidence>
<keyword evidence="5 11" id="KW-0812">Transmembrane</keyword>
<evidence type="ECO:0000259" key="15">
    <source>
        <dbReference type="Pfam" id="PF07715"/>
    </source>
</evidence>
<comment type="similarity">
    <text evidence="2">Belongs to the TonB-dependent receptor family. Hemoglobin/haptoglobin binding protein subfamily.</text>
</comment>
<comment type="subcellular location">
    <subcellularLocation>
        <location evidence="1 11">Cell outer membrane</location>
        <topology evidence="1 11">Multi-pass membrane protein</topology>
    </subcellularLocation>
</comment>
<keyword evidence="4 11" id="KW-1134">Transmembrane beta strand</keyword>
<evidence type="ECO:0000313" key="16">
    <source>
        <dbReference type="EMBL" id="NIY48302.1"/>
    </source>
</evidence>
<evidence type="ECO:0000256" key="6">
    <source>
        <dbReference type="ARBA" id="ARBA00022729"/>
    </source>
</evidence>
<dbReference type="Pfam" id="PF07715">
    <property type="entry name" value="Plug"/>
    <property type="match status" value="1"/>
</dbReference>
<keyword evidence="8 11" id="KW-0472">Membrane</keyword>
<keyword evidence="7 12" id="KW-0798">TonB box</keyword>
<dbReference type="InterPro" id="IPR039426">
    <property type="entry name" value="TonB-dep_rcpt-like"/>
</dbReference>
<dbReference type="PANTHER" id="PTHR30069">
    <property type="entry name" value="TONB-DEPENDENT OUTER MEMBRANE RECEPTOR"/>
    <property type="match status" value="1"/>
</dbReference>
<dbReference type="EMBL" id="SOYS01000005">
    <property type="protein sequence ID" value="NIY48302.1"/>
    <property type="molecule type" value="Genomic_DNA"/>
</dbReference>
<dbReference type="SUPFAM" id="SSF56935">
    <property type="entry name" value="Porins"/>
    <property type="match status" value="1"/>
</dbReference>
<dbReference type="Gene3D" id="2.170.130.10">
    <property type="entry name" value="TonB-dependent receptor, plug domain"/>
    <property type="match status" value="1"/>
</dbReference>
<dbReference type="InterPro" id="IPR037066">
    <property type="entry name" value="Plug_dom_sf"/>
</dbReference>
<evidence type="ECO:0000256" key="8">
    <source>
        <dbReference type="ARBA" id="ARBA00023136"/>
    </source>
</evidence>
<name>A0ABX0VMW5_9ENTR</name>
<dbReference type="InterPro" id="IPR036942">
    <property type="entry name" value="Beta-barrel_TonB_sf"/>
</dbReference>
<dbReference type="PANTHER" id="PTHR30069:SF29">
    <property type="entry name" value="HEMOGLOBIN AND HEMOGLOBIN-HAPTOGLOBIN-BINDING PROTEIN 1-RELATED"/>
    <property type="match status" value="1"/>
</dbReference>
<evidence type="ECO:0000313" key="17">
    <source>
        <dbReference type="Proteomes" id="UP000697927"/>
    </source>
</evidence>
<dbReference type="Pfam" id="PF00593">
    <property type="entry name" value="TonB_dep_Rec_b-barrel"/>
    <property type="match status" value="1"/>
</dbReference>
<accession>A0ABX0VMW5</accession>
<dbReference type="PROSITE" id="PS52016">
    <property type="entry name" value="TONB_DEPENDENT_REC_3"/>
    <property type="match status" value="1"/>
</dbReference>
<organism evidence="16 17">
    <name type="scientific">Cedecea colo</name>
    <dbReference type="NCBI Taxonomy" id="2552946"/>
    <lineage>
        <taxon>Bacteria</taxon>
        <taxon>Pseudomonadati</taxon>
        <taxon>Pseudomonadota</taxon>
        <taxon>Gammaproteobacteria</taxon>
        <taxon>Enterobacterales</taxon>
        <taxon>Enterobacteriaceae</taxon>
        <taxon>Cedecea</taxon>
    </lineage>
</organism>
<gene>
    <name evidence="16" type="ORF">E2L00_12420</name>
</gene>
<evidence type="ECO:0000256" key="1">
    <source>
        <dbReference type="ARBA" id="ARBA00004571"/>
    </source>
</evidence>
<evidence type="ECO:0000256" key="4">
    <source>
        <dbReference type="ARBA" id="ARBA00022452"/>
    </source>
</evidence>
<evidence type="ECO:0000256" key="10">
    <source>
        <dbReference type="ARBA" id="ARBA00023237"/>
    </source>
</evidence>
<feature type="compositionally biased region" description="Basic and acidic residues" evidence="13">
    <location>
        <begin position="53"/>
        <end position="70"/>
    </location>
</feature>
<evidence type="ECO:0000259" key="14">
    <source>
        <dbReference type="Pfam" id="PF00593"/>
    </source>
</evidence>
<feature type="domain" description="TonB-dependent receptor plug" evidence="15">
    <location>
        <begin position="99"/>
        <end position="195"/>
    </location>
</feature>
<feature type="region of interest" description="Disordered" evidence="13">
    <location>
        <begin position="53"/>
        <end position="72"/>
    </location>
</feature>
<reference evidence="16 17" key="1">
    <citation type="journal article" date="2020" name="Microorganisms">
        <title>Polyphasic Characterisation of Cedecea colo sp. nov., a New Enteric Bacterium Isolated from the Koala Hindgut.</title>
        <authorList>
            <person name="Boath J.M."/>
            <person name="Dakhal S."/>
            <person name="Van T.T.H."/>
            <person name="Moore R.J."/>
            <person name="Dekiwadia C."/>
            <person name="Macreadie I.G."/>
        </authorList>
    </citation>
    <scope>NUCLEOTIDE SEQUENCE [LARGE SCALE GENOMIC DNA]</scope>
    <source>
        <strain evidence="16 17">ZA</strain>
    </source>
</reference>
<sequence length="702" mass="78437">MAALKISGELMKSNLGTLQKYTISTRHPAILGIFIASTAALYPLATGAQEKNGRVIEKESTEEREEREAQDSANSVFQLGTITVYGQAPSPSDALESRVDSSTITLLEKKNVAEALSMTPGVTFVPGAGGRNESFALVRGFGSLAVPVYIDGVPAYIPYDGNLDLSRFTTADIASIHVAKGYSSVLYGPNAIGGAINILSRKPVAPFEGDVTLGTFTGKGKEASFNLGARQDKWYTQIGASRLERDYYKMAKSYENTKKRNYRVEDWKVSAKLGYTPNDTDEYTFGYQRQEAEKGYDPHADGYSGTSWRWPKWNRETFYAVSSTRIGEASYIKPRVFYDKFDNSLLIPRYNGDASKYDDYSWGGSLELGTNLITDNSLKGVAHYKFDNHREMMKRKESGQTYNDYTYADRNLSFGLEDTWHITSQWDLQFGLSYDRRETKKAETVKEALITMDSWNPQIGVFYKLNEEHNFHATLARKSRMPSIKERFSVHMADDRVAIPNPGLKAEQAIHYEVGYQGLVLDATQLTANVFYSRIDDKIESQIYNKGDYPDYPGQSVRQAINVKGVVERKGVELGVNSYVNDLLSIGAAYTWINIRDLEDSGNHLTNVPRHSGNLYADIRPLSWLSVIPSVEANSSRYINQQGDKLAGFALTNLKFSITPPGLSDISVNIGVNNLLNADARYQDTVYPADGRSYYGNVRITF</sequence>
<evidence type="ECO:0000256" key="11">
    <source>
        <dbReference type="PROSITE-ProRule" id="PRU01360"/>
    </source>
</evidence>
<evidence type="ECO:0000256" key="3">
    <source>
        <dbReference type="ARBA" id="ARBA00022448"/>
    </source>
</evidence>
<protein>
    <submittedName>
        <fullName evidence="16">TonB-dependent receptor</fullName>
    </submittedName>
</protein>
<keyword evidence="3 11" id="KW-0813">Transport</keyword>
<proteinExistence type="inferred from homology"/>
<dbReference type="Gene3D" id="2.40.170.20">
    <property type="entry name" value="TonB-dependent receptor, beta-barrel domain"/>
    <property type="match status" value="1"/>
</dbReference>
<dbReference type="InterPro" id="IPR000531">
    <property type="entry name" value="Beta-barrel_TonB"/>
</dbReference>
<evidence type="ECO:0000256" key="2">
    <source>
        <dbReference type="ARBA" id="ARBA00008143"/>
    </source>
</evidence>
<evidence type="ECO:0000256" key="7">
    <source>
        <dbReference type="ARBA" id="ARBA00023077"/>
    </source>
</evidence>
<keyword evidence="6" id="KW-0732">Signal</keyword>
<keyword evidence="9 16" id="KW-0675">Receptor</keyword>
<dbReference type="InterPro" id="IPR012910">
    <property type="entry name" value="Plug_dom"/>
</dbReference>
<evidence type="ECO:0000256" key="12">
    <source>
        <dbReference type="RuleBase" id="RU003357"/>
    </source>
</evidence>